<protein>
    <submittedName>
        <fullName evidence="3">CAP domain-containing protein</fullName>
    </submittedName>
</protein>
<dbReference type="RefSeq" id="WP_299220102.1">
    <property type="nucleotide sequence ID" value="NZ_JBDGHN010000002.1"/>
</dbReference>
<feature type="region of interest" description="Disordered" evidence="1">
    <location>
        <begin position="22"/>
        <end position="96"/>
    </location>
</feature>
<name>A0ABU9X8T0_9GAMM</name>
<keyword evidence="4" id="KW-1185">Reference proteome</keyword>
<evidence type="ECO:0000313" key="4">
    <source>
        <dbReference type="Proteomes" id="UP001461960"/>
    </source>
</evidence>
<gene>
    <name evidence="3" type="ORF">AAIR29_05850</name>
</gene>
<sequence length="438" mass="47215">MNFITSKKSLVMALSSALLLTACGGGGGGSDSGSDKSADTGSSSSPDTSNSSETVSPTVPNDTYTPSKPTTSPETSEPTTPTPSDTNTTNTKPVLKTEVDMRGVESKSHKGAAQVGSNLLSSQRQACALGGMADNDELTKIATQHAQYIQHVFSNSRPTVFNAHGEEDISDIRNWTGKNNPFFTGTSFKDRLLKARYSNLAYGVVENISRVTYYSSAGKVASPDYAAHSMTKSLLAAPYHMRLLVTPNLSQTGSGMIAYKPYGKAADKSQGYVLVNASSADKKTENRTVNGLFTYPCTDVVDTNTALYNEFPSPVAGTGRNLGTDPIGQPIYINMPSAKSIKVSNIKFRDVKRNIDVPVDLLDYSNDPHKRTAYELPKNEAFILPLTDSLKSCEKGRRKGKNCGLYGDSEYQVSFDVLVDNKTQETKKITFTTGEVNY</sequence>
<dbReference type="InterPro" id="IPR035940">
    <property type="entry name" value="CAP_sf"/>
</dbReference>
<dbReference type="Gene3D" id="3.40.33.10">
    <property type="entry name" value="CAP"/>
    <property type="match status" value="1"/>
</dbReference>
<comment type="caution">
    <text evidence="3">The sequence shown here is derived from an EMBL/GenBank/DDBJ whole genome shotgun (WGS) entry which is preliminary data.</text>
</comment>
<keyword evidence="2" id="KW-0732">Signal</keyword>
<accession>A0ABU9X8T0</accession>
<dbReference type="PROSITE" id="PS51257">
    <property type="entry name" value="PROKAR_LIPOPROTEIN"/>
    <property type="match status" value="1"/>
</dbReference>
<organism evidence="3 4">
    <name type="scientific">Psychrobacter saeujeotis</name>
    <dbReference type="NCBI Taxonomy" id="3143436"/>
    <lineage>
        <taxon>Bacteria</taxon>
        <taxon>Pseudomonadati</taxon>
        <taxon>Pseudomonadota</taxon>
        <taxon>Gammaproteobacteria</taxon>
        <taxon>Moraxellales</taxon>
        <taxon>Moraxellaceae</taxon>
        <taxon>Psychrobacter</taxon>
    </lineage>
</organism>
<feature type="compositionally biased region" description="Low complexity" evidence="1">
    <location>
        <begin position="39"/>
        <end position="93"/>
    </location>
</feature>
<dbReference type="EMBL" id="JBDGHN010000002">
    <property type="protein sequence ID" value="MEN2751156.1"/>
    <property type="molecule type" value="Genomic_DNA"/>
</dbReference>
<dbReference type="Proteomes" id="UP001461960">
    <property type="component" value="Unassembled WGS sequence"/>
</dbReference>
<proteinExistence type="predicted"/>
<feature type="chain" id="PRO_5045570563" evidence="2">
    <location>
        <begin position="25"/>
        <end position="438"/>
    </location>
</feature>
<evidence type="ECO:0000256" key="1">
    <source>
        <dbReference type="SAM" id="MobiDB-lite"/>
    </source>
</evidence>
<feature type="signal peptide" evidence="2">
    <location>
        <begin position="1"/>
        <end position="24"/>
    </location>
</feature>
<reference evidence="3 4" key="1">
    <citation type="submission" date="2024-05" db="EMBL/GenBank/DDBJ databases">
        <authorList>
            <person name="Kim H.-Y."/>
            <person name="Kim E."/>
            <person name="Cai Y."/>
            <person name="Yang S.-M."/>
            <person name="Lee W."/>
        </authorList>
    </citation>
    <scope>NUCLEOTIDE SEQUENCE [LARGE SCALE GENOMIC DNA]</scope>
    <source>
        <strain evidence="3 4">FBL11</strain>
    </source>
</reference>
<evidence type="ECO:0000313" key="3">
    <source>
        <dbReference type="EMBL" id="MEN2751156.1"/>
    </source>
</evidence>
<evidence type="ECO:0000256" key="2">
    <source>
        <dbReference type="SAM" id="SignalP"/>
    </source>
</evidence>